<feature type="domain" description="LytR/CpsA/Psr regulator C-terminal" evidence="3">
    <location>
        <begin position="126"/>
        <end position="214"/>
    </location>
</feature>
<gene>
    <name evidence="4" type="ORF">ACEZDJ_05605</name>
</gene>
<dbReference type="InterPro" id="IPR027381">
    <property type="entry name" value="LytR/CpsA/Psr_C"/>
</dbReference>
<sequence length="242" mass="23821">MLTPPGLKGKQYRITGTTYPRLARPNTRRRRIVQSVTGVVVLAVLGWGTFQLVDVFGGGHKKTAAAGCTRTTTAAGSAGGTAAGSADKASGAASAAPSGSAPVSAAPVAAAFAVLVPGAIPKPAAVTVNVYNATNRPGLAGQTAAELKKRGFTIGKIGNAPAALENKVPGSAQITGGKAGAAMMTVLGTEVTGSHPVTDKRNDTTVDLVLGNGFSALATPAQAAKAVTLASRPSPSASAAHC</sequence>
<dbReference type="EMBL" id="JBHEZZ010000002">
    <property type="protein sequence ID" value="MFC1400756.1"/>
    <property type="molecule type" value="Genomic_DNA"/>
</dbReference>
<evidence type="ECO:0000259" key="3">
    <source>
        <dbReference type="Pfam" id="PF13399"/>
    </source>
</evidence>
<evidence type="ECO:0000313" key="5">
    <source>
        <dbReference type="Proteomes" id="UP001592528"/>
    </source>
</evidence>
<accession>A0ABV6UH43</accession>
<keyword evidence="2" id="KW-0812">Transmembrane</keyword>
<feature type="region of interest" description="Disordered" evidence="1">
    <location>
        <begin position="72"/>
        <end position="98"/>
    </location>
</feature>
<feature type="transmembrane region" description="Helical" evidence="2">
    <location>
        <begin position="32"/>
        <end position="53"/>
    </location>
</feature>
<evidence type="ECO:0000313" key="4">
    <source>
        <dbReference type="EMBL" id="MFC1400756.1"/>
    </source>
</evidence>
<evidence type="ECO:0000256" key="2">
    <source>
        <dbReference type="SAM" id="Phobius"/>
    </source>
</evidence>
<protein>
    <submittedName>
        <fullName evidence="4">LytR C-terminal domain-containing protein</fullName>
    </submittedName>
</protein>
<dbReference type="RefSeq" id="WP_030253737.1">
    <property type="nucleotide sequence ID" value="NZ_JBHEZZ010000002.1"/>
</dbReference>
<dbReference type="Pfam" id="PF13399">
    <property type="entry name" value="LytR_C"/>
    <property type="match status" value="1"/>
</dbReference>
<proteinExistence type="predicted"/>
<comment type="caution">
    <text evidence="4">The sequence shown here is derived from an EMBL/GenBank/DDBJ whole genome shotgun (WGS) entry which is preliminary data.</text>
</comment>
<organism evidence="4 5">
    <name type="scientific">Streptacidiphilus cavernicola</name>
    <dbReference type="NCBI Taxonomy" id="3342716"/>
    <lineage>
        <taxon>Bacteria</taxon>
        <taxon>Bacillati</taxon>
        <taxon>Actinomycetota</taxon>
        <taxon>Actinomycetes</taxon>
        <taxon>Kitasatosporales</taxon>
        <taxon>Streptomycetaceae</taxon>
        <taxon>Streptacidiphilus</taxon>
    </lineage>
</organism>
<feature type="compositionally biased region" description="Low complexity" evidence="1">
    <location>
        <begin position="83"/>
        <end position="98"/>
    </location>
</feature>
<keyword evidence="2" id="KW-1133">Transmembrane helix</keyword>
<reference evidence="4 5" key="1">
    <citation type="submission" date="2024-09" db="EMBL/GenBank/DDBJ databases">
        <authorList>
            <person name="Lee S.D."/>
        </authorList>
    </citation>
    <scope>NUCLEOTIDE SEQUENCE [LARGE SCALE GENOMIC DNA]</scope>
    <source>
        <strain evidence="4 5">N1-5</strain>
    </source>
</reference>
<evidence type="ECO:0000256" key="1">
    <source>
        <dbReference type="SAM" id="MobiDB-lite"/>
    </source>
</evidence>
<keyword evidence="5" id="KW-1185">Reference proteome</keyword>
<dbReference type="Gene3D" id="3.30.70.2390">
    <property type="match status" value="1"/>
</dbReference>
<dbReference type="Proteomes" id="UP001592528">
    <property type="component" value="Unassembled WGS sequence"/>
</dbReference>
<keyword evidence="2" id="KW-0472">Membrane</keyword>
<name>A0ABV6UH43_9ACTN</name>